<dbReference type="Proteomes" id="UP000240728">
    <property type="component" value="Unassembled WGS sequence"/>
</dbReference>
<feature type="chain" id="PRO_5044027320" description="Fimbrial-type adhesion domain-containing protein" evidence="1">
    <location>
        <begin position="25"/>
        <end position="341"/>
    </location>
</feature>
<evidence type="ECO:0000313" key="2">
    <source>
        <dbReference type="EMBL" id="PSX39052.1"/>
    </source>
</evidence>
<protein>
    <recommendedName>
        <fullName evidence="4">Fimbrial-type adhesion domain-containing protein</fullName>
    </recommendedName>
</protein>
<accession>A0AAX0YPL1</accession>
<gene>
    <name evidence="2" type="ORF">C0W53_21935</name>
</gene>
<evidence type="ECO:0008006" key="4">
    <source>
        <dbReference type="Google" id="ProtNLM"/>
    </source>
</evidence>
<dbReference type="EMBL" id="PYOZ01000028">
    <property type="protein sequence ID" value="PSX39052.1"/>
    <property type="molecule type" value="Genomic_DNA"/>
</dbReference>
<dbReference type="AlphaFoldDB" id="A0AAX0YPL1"/>
<organism evidence="2 3">
    <name type="scientific">Photobacterium kishitanii</name>
    <dbReference type="NCBI Taxonomy" id="318456"/>
    <lineage>
        <taxon>Bacteria</taxon>
        <taxon>Pseudomonadati</taxon>
        <taxon>Pseudomonadota</taxon>
        <taxon>Gammaproteobacteria</taxon>
        <taxon>Vibrionales</taxon>
        <taxon>Vibrionaceae</taxon>
        <taxon>Photobacterium</taxon>
    </lineage>
</organism>
<feature type="signal peptide" evidence="1">
    <location>
        <begin position="1"/>
        <end position="24"/>
    </location>
</feature>
<keyword evidence="3" id="KW-1185">Reference proteome</keyword>
<evidence type="ECO:0000313" key="3">
    <source>
        <dbReference type="Proteomes" id="UP000240728"/>
    </source>
</evidence>
<comment type="caution">
    <text evidence="2">The sequence shown here is derived from an EMBL/GenBank/DDBJ whole genome shotgun (WGS) entry which is preliminary data.</text>
</comment>
<sequence length="341" mass="37741">MRLNKMKVKYISFLCFFFSINAIAAVTNVDLGVLEQGQRVTVYKHSVFTIDWPVHKFNCGKPILMSPKNVSVAPLKNAISYDITPTGPSSESVFLSGKVGDDFNSFIYGYKNYLVLNGTNAGDNAYVRGIGLDNFVSNSKWELQLRSCGFNKLANEIGYPGAIARITVDGWVVDARNLMPGSYNDKITLKSQTTGTQQFSIKYKVVKKKTPTCALILPRQTSSIVTSTNIDLGRIYKGQKKITEESFSLNCKDIAKVNVSYLMNGELFDNNTATSTVNGGLLKIIDKETQKPLKLDNTPYQLLGVGGNLDINKKLLIINDATNAKSGGGFNKRMNINYRYE</sequence>
<reference evidence="2 3" key="1">
    <citation type="submission" date="2018-01" db="EMBL/GenBank/DDBJ databases">
        <title>Whole genome sequencing of Histamine producing bacteria.</title>
        <authorList>
            <person name="Butler K."/>
        </authorList>
    </citation>
    <scope>NUCLEOTIDE SEQUENCE [LARGE SCALE GENOMIC DNA]</scope>
    <source>
        <strain evidence="2 3">A1-4</strain>
    </source>
</reference>
<evidence type="ECO:0000256" key="1">
    <source>
        <dbReference type="SAM" id="SignalP"/>
    </source>
</evidence>
<proteinExistence type="predicted"/>
<keyword evidence="1" id="KW-0732">Signal</keyword>
<name>A0AAX0YPL1_9GAMM</name>